<keyword evidence="4" id="KW-0805">Transcription regulation</keyword>
<feature type="region of interest" description="Disordered" evidence="8">
    <location>
        <begin position="685"/>
        <end position="707"/>
    </location>
</feature>
<gene>
    <name evidence="10" type="ORF">D9Q98_005099</name>
</gene>
<dbReference type="InterPro" id="IPR031693">
    <property type="entry name" value="Sin3_C"/>
</dbReference>
<reference evidence="10" key="2">
    <citation type="submission" date="2020-11" db="EMBL/GenBank/DDBJ databases">
        <authorList>
            <person name="Cecchin M."/>
            <person name="Marcolungo L."/>
            <person name="Rossato M."/>
            <person name="Girolomoni L."/>
            <person name="Cosentino E."/>
            <person name="Cuine S."/>
            <person name="Li-Beisson Y."/>
            <person name="Delledonne M."/>
            <person name="Ballottari M."/>
        </authorList>
    </citation>
    <scope>NUCLEOTIDE SEQUENCE</scope>
    <source>
        <strain evidence="10">211/11P</strain>
        <tissue evidence="10">Whole cell</tissue>
    </source>
</reference>
<dbReference type="InterPro" id="IPR039774">
    <property type="entry name" value="Sin3-like"/>
</dbReference>
<reference evidence="10" key="1">
    <citation type="journal article" date="2019" name="Plant J.">
        <title>Chlorella vulgaris genome assembly and annotation reveals the molecular basis for metabolic acclimation to high light conditions.</title>
        <authorList>
            <person name="Cecchin M."/>
            <person name="Marcolungo L."/>
            <person name="Rossato M."/>
            <person name="Girolomoni L."/>
            <person name="Cosentino E."/>
            <person name="Cuine S."/>
            <person name="Li-Beisson Y."/>
            <person name="Delledonne M."/>
            <person name="Ballottari M."/>
        </authorList>
    </citation>
    <scope>NUCLEOTIDE SEQUENCE</scope>
    <source>
        <strain evidence="10">211/11P</strain>
    </source>
</reference>
<dbReference type="InterPro" id="IPR036600">
    <property type="entry name" value="PAH_sf"/>
</dbReference>
<dbReference type="GO" id="GO:0000785">
    <property type="term" value="C:chromatin"/>
    <property type="evidence" value="ECO:0007669"/>
    <property type="project" value="TreeGrafter"/>
</dbReference>
<dbReference type="GO" id="GO:0003714">
    <property type="term" value="F:transcription corepressor activity"/>
    <property type="evidence" value="ECO:0007669"/>
    <property type="project" value="InterPro"/>
</dbReference>
<dbReference type="AlphaFoldDB" id="A0A9D4TPT1"/>
<accession>A0A9D4TPT1</accession>
<name>A0A9D4TPT1_CHLVU</name>
<evidence type="ECO:0000256" key="5">
    <source>
        <dbReference type="ARBA" id="ARBA00023163"/>
    </source>
</evidence>
<dbReference type="FunFam" id="1.20.1160.11:FF:000002">
    <property type="entry name" value="Paired amphipathic helix protein SIN3"/>
    <property type="match status" value="1"/>
</dbReference>
<dbReference type="FunFam" id="1.20.1160.11:FF:000001">
    <property type="entry name" value="Paired amphipathic helix protein Sin3"/>
    <property type="match status" value="1"/>
</dbReference>
<keyword evidence="3" id="KW-0677">Repeat</keyword>
<feature type="compositionally biased region" description="Basic and acidic residues" evidence="8">
    <location>
        <begin position="19"/>
        <end position="28"/>
    </location>
</feature>
<dbReference type="Pfam" id="PF08295">
    <property type="entry name" value="Sin3_corepress"/>
    <property type="match status" value="1"/>
</dbReference>
<dbReference type="InterPro" id="IPR003822">
    <property type="entry name" value="PAH"/>
</dbReference>
<dbReference type="EMBL" id="SIDB01000007">
    <property type="protein sequence ID" value="KAI3430504.1"/>
    <property type="molecule type" value="Genomic_DNA"/>
</dbReference>
<evidence type="ECO:0000256" key="1">
    <source>
        <dbReference type="ARBA" id="ARBA00004123"/>
    </source>
</evidence>
<dbReference type="Pfam" id="PF02671">
    <property type="entry name" value="PAH"/>
    <property type="match status" value="3"/>
</dbReference>
<dbReference type="Pfam" id="PF16879">
    <property type="entry name" value="Sin3a_C"/>
    <property type="match status" value="1"/>
</dbReference>
<dbReference type="Gene3D" id="1.20.1160.11">
    <property type="entry name" value="Paired amphipathic helix"/>
    <property type="match status" value="3"/>
</dbReference>
<dbReference type="PANTHER" id="PTHR12346:SF0">
    <property type="entry name" value="SIN3A, ISOFORM G"/>
    <property type="match status" value="1"/>
</dbReference>
<keyword evidence="5" id="KW-0804">Transcription</keyword>
<keyword evidence="6 7" id="KW-0539">Nucleus</keyword>
<evidence type="ECO:0000313" key="10">
    <source>
        <dbReference type="EMBL" id="KAI3430504.1"/>
    </source>
</evidence>
<feature type="region of interest" description="Disordered" evidence="8">
    <location>
        <begin position="626"/>
        <end position="659"/>
    </location>
</feature>
<dbReference type="OrthoDB" id="10265969at2759"/>
<dbReference type="GO" id="GO:0000122">
    <property type="term" value="P:negative regulation of transcription by RNA polymerase II"/>
    <property type="evidence" value="ECO:0007669"/>
    <property type="project" value="TreeGrafter"/>
</dbReference>
<sequence>MKRGRDDQAPAGPAAKKPAAGEEERRERLTTNDALSYLREVKTRFQNNRKVYDSFLEIMKQFKAQSIDTTGVIEKVKDLFKGHPELILGFNTFLPKGYEIRMDDVAPSVRSWEPPSLKAAPPKAPVEFDQAISYVNKIKMRFQTDERVYKAFLEILNMYRKGQKTISNVYEEVALLFRNHDDLLREFTYFLPDNTPALGAPGGRAQRGPVPKKPAGGYGKGSRKAPPPLRKDDPKVARELQFFERVKQRLRNKEAYADFLKCLNMFAEDILAKQELVSLVHDIIGKHSDLMAMFNEFLMRCEVGPDDPYTRQYPRDRNRNNTVEKYIRMSISELDVSAWQRCSPSYVLLPQNYPKLKASGRTPLGNLLFNDEWVSVTSGSEDYSFKHYRKNQYEEALFRAEDDHFELDMIIEQNASAIRRLQPLAATLEAMSEDERAAWQLPEKALLAFHFRAVQRIYGEQGQQVVQLLHQNPAVAVPTVLNRLTQKDVEWRQTKAEMMATWQAIFRENYHKSLDHRSFYFKQAEKKNLTPKGMLADLKEAAEKRRQERSTVLQAVSGRADFTTRLQAHLTFECTDVEAHKDACAIIQLGINNNLSGEQAPKVRALFHAFLEAYFELPCSCEAAEERRRAQPTREAAPLLVRRGRRPKAASEPISAEGGVGAVAAAAAEGMEVDGLQDGAVVKPQAQGHDTATEAESTDDDEEPGVTSLEPSAVFAEEEEDESAFVNCRPLVPLVPAGAAAITAPPPADGANKHCGLLYGNESLFVLLRLHQFVYERMRAARSCALQKACSIPISTLGGNQQPEPAWTEEAGATHSRFMELATALVEGRMDPSAYEDDTRALLGMSSYVLFTIDKLVQKVVKQMQLVLQEEQTHRLVELWKYEDARGGPVHDAVYHANAHVLLQGDACFRFEHLPDRRLTVQLLDADKMDAPPGVLDPVFLEYVTAFVDSSQAPVAAAMPPPAEEEEEEPGTRVCLQRNLPAAEAAEAAVEGVYAGVQMLNGLECKLSNIQQKMKKIAYVLGTEDFFHRKRARKATMDKAARMQRFAAFITQKAAASLVTP</sequence>
<evidence type="ECO:0000256" key="6">
    <source>
        <dbReference type="ARBA" id="ARBA00023242"/>
    </source>
</evidence>
<comment type="subcellular location">
    <subcellularLocation>
        <location evidence="1 7">Nucleus</location>
    </subcellularLocation>
</comment>
<evidence type="ECO:0000259" key="9">
    <source>
        <dbReference type="SMART" id="SM00761"/>
    </source>
</evidence>
<evidence type="ECO:0000256" key="7">
    <source>
        <dbReference type="PROSITE-ProRule" id="PRU00810"/>
    </source>
</evidence>
<feature type="region of interest" description="Disordered" evidence="8">
    <location>
        <begin position="198"/>
        <end position="232"/>
    </location>
</feature>
<dbReference type="GO" id="GO:0000118">
    <property type="term" value="C:histone deacetylase complex"/>
    <property type="evidence" value="ECO:0007669"/>
    <property type="project" value="TreeGrafter"/>
</dbReference>
<dbReference type="FunFam" id="1.20.1160.11:FF:000003">
    <property type="entry name" value="Paired amphipathic helix SIN3-like protein"/>
    <property type="match status" value="1"/>
</dbReference>
<feature type="region of interest" description="Disordered" evidence="8">
    <location>
        <begin position="1"/>
        <end position="28"/>
    </location>
</feature>
<keyword evidence="11" id="KW-1185">Reference proteome</keyword>
<feature type="compositionally biased region" description="Low complexity" evidence="8">
    <location>
        <begin position="9"/>
        <end position="18"/>
    </location>
</feature>
<dbReference type="Proteomes" id="UP001055712">
    <property type="component" value="Unassembled WGS sequence"/>
</dbReference>
<evidence type="ECO:0000256" key="2">
    <source>
        <dbReference type="ARBA" id="ARBA00022491"/>
    </source>
</evidence>
<keyword evidence="2" id="KW-0678">Repressor</keyword>
<dbReference type="PROSITE" id="PS51477">
    <property type="entry name" value="PAH"/>
    <property type="match status" value="3"/>
</dbReference>
<dbReference type="PANTHER" id="PTHR12346">
    <property type="entry name" value="SIN3B-RELATED"/>
    <property type="match status" value="1"/>
</dbReference>
<evidence type="ECO:0000256" key="4">
    <source>
        <dbReference type="ARBA" id="ARBA00023015"/>
    </source>
</evidence>
<organism evidence="10 11">
    <name type="scientific">Chlorella vulgaris</name>
    <name type="common">Green alga</name>
    <dbReference type="NCBI Taxonomy" id="3077"/>
    <lineage>
        <taxon>Eukaryota</taxon>
        <taxon>Viridiplantae</taxon>
        <taxon>Chlorophyta</taxon>
        <taxon>core chlorophytes</taxon>
        <taxon>Trebouxiophyceae</taxon>
        <taxon>Chlorellales</taxon>
        <taxon>Chlorellaceae</taxon>
        <taxon>Chlorella clade</taxon>
        <taxon>Chlorella</taxon>
    </lineage>
</organism>
<comment type="caution">
    <text evidence="10">The sequence shown here is derived from an EMBL/GenBank/DDBJ whole genome shotgun (WGS) entry which is preliminary data.</text>
</comment>
<dbReference type="SMART" id="SM00761">
    <property type="entry name" value="HDAC_interact"/>
    <property type="match status" value="1"/>
</dbReference>
<protein>
    <recommendedName>
        <fullName evidence="9">Histone deacetylase interacting domain-containing protein</fullName>
    </recommendedName>
</protein>
<proteinExistence type="predicted"/>
<evidence type="ECO:0000256" key="8">
    <source>
        <dbReference type="SAM" id="MobiDB-lite"/>
    </source>
</evidence>
<dbReference type="SUPFAM" id="SSF47762">
    <property type="entry name" value="PAH2 domain"/>
    <property type="match status" value="3"/>
</dbReference>
<evidence type="ECO:0000313" key="11">
    <source>
        <dbReference type="Proteomes" id="UP001055712"/>
    </source>
</evidence>
<feature type="domain" description="Histone deacetylase interacting" evidence="9">
    <location>
        <begin position="338"/>
        <end position="438"/>
    </location>
</feature>
<evidence type="ECO:0000256" key="3">
    <source>
        <dbReference type="ARBA" id="ARBA00022737"/>
    </source>
</evidence>
<dbReference type="InterPro" id="IPR013194">
    <property type="entry name" value="HDAC_interact_dom"/>
</dbReference>